<gene>
    <name evidence="2" type="ORF">TTHT_0074</name>
</gene>
<evidence type="ECO:0000256" key="1">
    <source>
        <dbReference type="SAM" id="Phobius"/>
    </source>
</evidence>
<feature type="transmembrane region" description="Helical" evidence="1">
    <location>
        <begin position="261"/>
        <end position="279"/>
    </location>
</feature>
<dbReference type="KEGG" id="thyd:TTHT_0074"/>
<evidence type="ECO:0008006" key="4">
    <source>
        <dbReference type="Google" id="ProtNLM"/>
    </source>
</evidence>
<feature type="transmembrane region" description="Helical" evidence="1">
    <location>
        <begin position="188"/>
        <end position="206"/>
    </location>
</feature>
<dbReference type="EMBL" id="AP017470">
    <property type="protein sequence ID" value="BBB31723.1"/>
    <property type="molecule type" value="Genomic_DNA"/>
</dbReference>
<feature type="transmembrane region" description="Helical" evidence="1">
    <location>
        <begin position="395"/>
        <end position="412"/>
    </location>
</feature>
<feature type="transmembrane region" description="Helical" evidence="1">
    <location>
        <begin position="159"/>
        <end position="182"/>
    </location>
</feature>
<name>A0A7R6PY43_9BACT</name>
<reference evidence="2 3" key="1">
    <citation type="journal article" date="2012" name="Extremophiles">
        <title>Thermotomaculum hydrothermale gen. nov., sp. nov., a novel heterotrophic thermophile within the phylum Acidobacteria from a deep-sea hydrothermal vent chimney in the Southern Okinawa Trough.</title>
        <authorList>
            <person name="Izumi H."/>
            <person name="Nunoura T."/>
            <person name="Miyazaki M."/>
            <person name="Mino S."/>
            <person name="Toki T."/>
            <person name="Takai K."/>
            <person name="Sako Y."/>
            <person name="Sawabe T."/>
            <person name="Nakagawa S."/>
        </authorList>
    </citation>
    <scope>NUCLEOTIDE SEQUENCE [LARGE SCALE GENOMIC DNA]</scope>
    <source>
        <strain evidence="2 3">AC55</strain>
    </source>
</reference>
<accession>A0A7R6PY43</accession>
<feature type="transmembrane region" description="Helical" evidence="1">
    <location>
        <begin position="213"/>
        <end position="232"/>
    </location>
</feature>
<keyword evidence="1" id="KW-0472">Membrane</keyword>
<dbReference type="Pfam" id="PF10101">
    <property type="entry name" value="DUF2339"/>
    <property type="match status" value="2"/>
</dbReference>
<dbReference type="Proteomes" id="UP000595564">
    <property type="component" value="Chromosome"/>
</dbReference>
<dbReference type="PANTHER" id="PTHR38434:SF1">
    <property type="entry name" value="BLL2549 PROTEIN"/>
    <property type="match status" value="1"/>
</dbReference>
<keyword evidence="3" id="KW-1185">Reference proteome</keyword>
<feature type="transmembrane region" description="Helical" evidence="1">
    <location>
        <begin position="485"/>
        <end position="507"/>
    </location>
</feature>
<feature type="transmembrane region" description="Helical" evidence="1">
    <location>
        <begin position="238"/>
        <end position="254"/>
    </location>
</feature>
<organism evidence="2 3">
    <name type="scientific">Thermotomaculum hydrothermale</name>
    <dbReference type="NCBI Taxonomy" id="981385"/>
    <lineage>
        <taxon>Bacteria</taxon>
        <taxon>Pseudomonadati</taxon>
        <taxon>Acidobacteriota</taxon>
        <taxon>Holophagae</taxon>
        <taxon>Thermotomaculales</taxon>
        <taxon>Thermotomaculaceae</taxon>
        <taxon>Thermotomaculum</taxon>
    </lineage>
</organism>
<proteinExistence type="predicted"/>
<feature type="transmembrane region" description="Helical" evidence="1">
    <location>
        <begin position="454"/>
        <end position="473"/>
    </location>
</feature>
<feature type="transmembrane region" description="Helical" evidence="1">
    <location>
        <begin position="103"/>
        <end position="120"/>
    </location>
</feature>
<feature type="transmembrane region" description="Helical" evidence="1">
    <location>
        <begin position="343"/>
        <end position="363"/>
    </location>
</feature>
<dbReference type="AlphaFoldDB" id="A0A7R6PY43"/>
<dbReference type="PANTHER" id="PTHR38434">
    <property type="entry name" value="BLL2549 PROTEIN"/>
    <property type="match status" value="1"/>
</dbReference>
<keyword evidence="1" id="KW-0812">Transmembrane</keyword>
<protein>
    <recommendedName>
        <fullName evidence="4">DUF2339 domain-containing protein</fullName>
    </recommendedName>
</protein>
<evidence type="ECO:0000313" key="3">
    <source>
        <dbReference type="Proteomes" id="UP000595564"/>
    </source>
</evidence>
<feature type="transmembrane region" description="Helical" evidence="1">
    <location>
        <begin position="372"/>
        <end position="389"/>
    </location>
</feature>
<feature type="transmembrane region" description="Helical" evidence="1">
    <location>
        <begin position="417"/>
        <end position="434"/>
    </location>
</feature>
<feature type="transmembrane region" description="Helical" evidence="1">
    <location>
        <begin position="314"/>
        <end position="331"/>
    </location>
</feature>
<keyword evidence="1" id="KW-1133">Transmembrane helix</keyword>
<evidence type="ECO:0000313" key="2">
    <source>
        <dbReference type="EMBL" id="BBB31723.1"/>
    </source>
</evidence>
<feature type="transmembrane region" description="Helical" evidence="1">
    <location>
        <begin position="545"/>
        <end position="566"/>
    </location>
</feature>
<feature type="transmembrane region" description="Helical" evidence="1">
    <location>
        <begin position="285"/>
        <end position="307"/>
    </location>
</feature>
<dbReference type="RefSeq" id="WP_201328055.1">
    <property type="nucleotide sequence ID" value="NZ_AP017470.1"/>
</dbReference>
<feature type="transmembrane region" description="Helical" evidence="1">
    <location>
        <begin position="519"/>
        <end position="538"/>
    </location>
</feature>
<feature type="transmembrane region" description="Helical" evidence="1">
    <location>
        <begin position="132"/>
        <end position="152"/>
    </location>
</feature>
<sequence length="603" mass="69707">MKCVKCGKSFPSNFQKCPYCNNAKPDENTQILFIKQNLEYLKNLKNYFETAIFNIEQSLSEIESSLPEIQREKIVKPVKIQHIQKSAKKEKEPFIERFLGEKFLLTVGILAILFASAFFLKYSFERNLFTPVFRVTVTAIFGLFLTFIGYYLKSKYRIFGVILITGGIAVLFFSNFASFVLYKFYGTLLAFAINLVLVAISLFLAIKFNSQWVSIVGIGGAYLTFTTLKNSITNDIGFFSYLLVLSFAPVFLAYKKRWNTIVILANIFTTMWFYMWYYSYFKSNASIYFIYFGIWFYLVFLASALFYFKEEEKYSLFALSPLIATFFYPLISVKAMSFSGIHLISPSILYIISGIVLTGISYLKKFNNREKIFLFVSGILTVFVGIYFNFKSIDFSAFLSIILILSIYLYGILERKWLLLLNGSLILLLFFKSTTYDIFENLGFKFNHFAFKDYQNIASRIMEYFAVITAFSINSKVALRKNSKIFAAFSSFFTGLSILVFLTYEISTIFYKVFEKGQSMGITALWVVFAFILLFIGLKKSSNAYRIFAFVLFGIVLFKLFFIDIISLSALYRVLAFLITGIVLIVSSYIYYKFGKKENKNEN</sequence>
<dbReference type="InterPro" id="IPR019286">
    <property type="entry name" value="DUF2339_TM"/>
</dbReference>
<feature type="transmembrane region" description="Helical" evidence="1">
    <location>
        <begin position="572"/>
        <end position="592"/>
    </location>
</feature>